<dbReference type="GO" id="GO:0008641">
    <property type="term" value="F:ubiquitin-like modifier activating enzyme activity"/>
    <property type="evidence" value="ECO:0007669"/>
    <property type="project" value="InterPro"/>
</dbReference>
<evidence type="ECO:0000313" key="2">
    <source>
        <dbReference type="EMBL" id="DAE11742.1"/>
    </source>
</evidence>
<protein>
    <submittedName>
        <fullName evidence="2">YgdL-like protein</fullName>
    </submittedName>
</protein>
<proteinExistence type="predicted"/>
<dbReference type="Gene3D" id="3.40.50.720">
    <property type="entry name" value="NAD(P)-binding Rossmann-like Domain"/>
    <property type="match status" value="1"/>
</dbReference>
<evidence type="ECO:0000259" key="1">
    <source>
        <dbReference type="Pfam" id="PF00899"/>
    </source>
</evidence>
<name>A0A8S5PXH7_9CAUD</name>
<dbReference type="Pfam" id="PF00899">
    <property type="entry name" value="ThiF"/>
    <property type="match status" value="1"/>
</dbReference>
<dbReference type="GO" id="GO:0061503">
    <property type="term" value="F:tRNA threonylcarbamoyladenosine dehydratase"/>
    <property type="evidence" value="ECO:0007669"/>
    <property type="project" value="TreeGrafter"/>
</dbReference>
<dbReference type="InterPro" id="IPR035985">
    <property type="entry name" value="Ubiquitin-activating_enz"/>
</dbReference>
<dbReference type="GO" id="GO:0061504">
    <property type="term" value="P:cyclic threonylcarbamoyladenosine biosynthetic process"/>
    <property type="evidence" value="ECO:0007669"/>
    <property type="project" value="TreeGrafter"/>
</dbReference>
<reference evidence="2" key="1">
    <citation type="journal article" date="2021" name="Proc. Natl. Acad. Sci. U.S.A.">
        <title>A Catalog of Tens of Thousands of Viruses from Human Metagenomes Reveals Hidden Associations with Chronic Diseases.</title>
        <authorList>
            <person name="Tisza M.J."/>
            <person name="Buck C.B."/>
        </authorList>
    </citation>
    <scope>NUCLEOTIDE SEQUENCE</scope>
    <source>
        <strain evidence="2">CtIlO27</strain>
    </source>
</reference>
<dbReference type="PANTHER" id="PTHR43267">
    <property type="entry name" value="TRNA THREONYLCARBAMOYLADENOSINE DEHYDRATASE"/>
    <property type="match status" value="1"/>
</dbReference>
<dbReference type="EMBL" id="BK015536">
    <property type="protein sequence ID" value="DAE11742.1"/>
    <property type="molecule type" value="Genomic_DNA"/>
</dbReference>
<organism evidence="2">
    <name type="scientific">Podoviridae sp. ctIlO27</name>
    <dbReference type="NCBI Taxonomy" id="2825238"/>
    <lineage>
        <taxon>Viruses</taxon>
        <taxon>Duplodnaviria</taxon>
        <taxon>Heunggongvirae</taxon>
        <taxon>Uroviricota</taxon>
        <taxon>Caudoviricetes</taxon>
    </lineage>
</organism>
<dbReference type="SUPFAM" id="SSF69572">
    <property type="entry name" value="Activating enzymes of the ubiquitin-like proteins"/>
    <property type="match status" value="1"/>
</dbReference>
<dbReference type="InterPro" id="IPR000594">
    <property type="entry name" value="ThiF_NAD_FAD-bd"/>
</dbReference>
<feature type="domain" description="THIF-type NAD/FAD binding fold" evidence="1">
    <location>
        <begin position="4"/>
        <end position="210"/>
    </location>
</feature>
<dbReference type="PANTHER" id="PTHR43267:SF1">
    <property type="entry name" value="TRNA THREONYLCARBAMOYLADENOSINE DEHYDRATASE"/>
    <property type="match status" value="1"/>
</dbReference>
<accession>A0A8S5PXH7</accession>
<sequence length="219" mass="23317">MFERNADNYSLRDQLALHKATVAVCGLGGGGGYVAEILARTGVGKFILIDGDCFEDSNRNRQIGALGSTLGRLKVEVMAERLRDVSPWVSVSAHPAFIGPETADLLSGADVVCDCVDGDNKRVLNALCRDRGVPYCTGGLSGERFQVAMFSEPERSVGMYKVSGMASAQANPAALLACSGFQAQAIINFLLGRDRGTLNRVMRCNAITCSISVEEVPHA</sequence>
<dbReference type="InterPro" id="IPR045886">
    <property type="entry name" value="ThiF/MoeB/HesA"/>
</dbReference>